<comment type="caution">
    <text evidence="1">The sequence shown here is derived from an EMBL/GenBank/DDBJ whole genome shotgun (WGS) entry which is preliminary data.</text>
</comment>
<dbReference type="AlphaFoldDB" id="A0A4C1Z1C9"/>
<dbReference type="Proteomes" id="UP000299102">
    <property type="component" value="Unassembled WGS sequence"/>
</dbReference>
<sequence length="159" mass="17606">MSLCNSRLNSADGVRRVRVVPLRCRMARDEMRASLRKIVYCVTRHRSGVVAIIHCKSVKVAITELMFIYSGKKTIAVRGTLHNPLKDPGQRVEVIGDRSGATKDIATISTIIIRVSAVVTSSSDTPHRLTDYNSALHISDCSARAALAETRLRLQKKYS</sequence>
<keyword evidence="2" id="KW-1185">Reference proteome</keyword>
<protein>
    <submittedName>
        <fullName evidence="1">Uncharacterized protein</fullName>
    </submittedName>
</protein>
<proteinExistence type="predicted"/>
<evidence type="ECO:0000313" key="2">
    <source>
        <dbReference type="Proteomes" id="UP000299102"/>
    </source>
</evidence>
<dbReference type="EMBL" id="BGZK01001473">
    <property type="protein sequence ID" value="GBP80649.1"/>
    <property type="molecule type" value="Genomic_DNA"/>
</dbReference>
<name>A0A4C1Z1C9_EUMVA</name>
<gene>
    <name evidence="1" type="ORF">EVAR_54107_1</name>
</gene>
<reference evidence="1 2" key="1">
    <citation type="journal article" date="2019" name="Commun. Biol.">
        <title>The bagworm genome reveals a unique fibroin gene that provides high tensile strength.</title>
        <authorList>
            <person name="Kono N."/>
            <person name="Nakamura H."/>
            <person name="Ohtoshi R."/>
            <person name="Tomita M."/>
            <person name="Numata K."/>
            <person name="Arakawa K."/>
        </authorList>
    </citation>
    <scope>NUCLEOTIDE SEQUENCE [LARGE SCALE GENOMIC DNA]</scope>
</reference>
<organism evidence="1 2">
    <name type="scientific">Eumeta variegata</name>
    <name type="common">Bagworm moth</name>
    <name type="synonym">Eumeta japonica</name>
    <dbReference type="NCBI Taxonomy" id="151549"/>
    <lineage>
        <taxon>Eukaryota</taxon>
        <taxon>Metazoa</taxon>
        <taxon>Ecdysozoa</taxon>
        <taxon>Arthropoda</taxon>
        <taxon>Hexapoda</taxon>
        <taxon>Insecta</taxon>
        <taxon>Pterygota</taxon>
        <taxon>Neoptera</taxon>
        <taxon>Endopterygota</taxon>
        <taxon>Lepidoptera</taxon>
        <taxon>Glossata</taxon>
        <taxon>Ditrysia</taxon>
        <taxon>Tineoidea</taxon>
        <taxon>Psychidae</taxon>
        <taxon>Oiketicinae</taxon>
        <taxon>Eumeta</taxon>
    </lineage>
</organism>
<evidence type="ECO:0000313" key="1">
    <source>
        <dbReference type="EMBL" id="GBP80649.1"/>
    </source>
</evidence>
<accession>A0A4C1Z1C9</accession>